<evidence type="ECO:0000313" key="1">
    <source>
        <dbReference type="EMBL" id="MDR6539139.1"/>
    </source>
</evidence>
<accession>A0ABU1NKZ8</accession>
<dbReference type="Proteomes" id="UP001184230">
    <property type="component" value="Unassembled WGS sequence"/>
</dbReference>
<protein>
    <recommendedName>
        <fullName evidence="3">DUF2917 domain-containing protein</fullName>
    </recommendedName>
</protein>
<dbReference type="RefSeq" id="WP_309906591.1">
    <property type="nucleotide sequence ID" value="NZ_JAVDRF010000014.1"/>
</dbReference>
<comment type="caution">
    <text evidence="1">The sequence shown here is derived from an EMBL/GenBank/DDBJ whole genome shotgun (WGS) entry which is preliminary data.</text>
</comment>
<keyword evidence="2" id="KW-1185">Reference proteome</keyword>
<dbReference type="EMBL" id="JAVDRF010000014">
    <property type="protein sequence ID" value="MDR6539139.1"/>
    <property type="molecule type" value="Genomic_DNA"/>
</dbReference>
<dbReference type="InterPro" id="IPR021317">
    <property type="entry name" value="DUF2917"/>
</dbReference>
<sequence length="111" mass="11826">MSAACTTSTFPSSPVLTERPAAVPPAVRRGAWQLGAGEATSLKASGASILRVRQGRVWVTRDATDQWGSEDLVLAPGESLRVEPGERIVMEPWDSQGATYSWDLASAVDRA</sequence>
<organism evidence="1 2">
    <name type="scientific">Variovorax soli</name>
    <dbReference type="NCBI Taxonomy" id="376815"/>
    <lineage>
        <taxon>Bacteria</taxon>
        <taxon>Pseudomonadati</taxon>
        <taxon>Pseudomonadota</taxon>
        <taxon>Betaproteobacteria</taxon>
        <taxon>Burkholderiales</taxon>
        <taxon>Comamonadaceae</taxon>
        <taxon>Variovorax</taxon>
    </lineage>
</organism>
<proteinExistence type="predicted"/>
<name>A0ABU1NKZ8_9BURK</name>
<evidence type="ECO:0000313" key="2">
    <source>
        <dbReference type="Proteomes" id="UP001184230"/>
    </source>
</evidence>
<evidence type="ECO:0008006" key="3">
    <source>
        <dbReference type="Google" id="ProtNLM"/>
    </source>
</evidence>
<gene>
    <name evidence="1" type="ORF">J2739_004935</name>
</gene>
<reference evidence="1 2" key="1">
    <citation type="submission" date="2023-07" db="EMBL/GenBank/DDBJ databases">
        <title>Sorghum-associated microbial communities from plants grown in Nebraska, USA.</title>
        <authorList>
            <person name="Schachtman D."/>
        </authorList>
    </citation>
    <scope>NUCLEOTIDE SEQUENCE [LARGE SCALE GENOMIC DNA]</scope>
    <source>
        <strain evidence="1 2">DS1781</strain>
    </source>
</reference>
<dbReference type="Pfam" id="PF11142">
    <property type="entry name" value="DUF2917"/>
    <property type="match status" value="1"/>
</dbReference>